<dbReference type="GO" id="GO:0046872">
    <property type="term" value="F:metal ion binding"/>
    <property type="evidence" value="ECO:0007669"/>
    <property type="project" value="UniProtKB-KW"/>
</dbReference>
<dbReference type="SUPFAM" id="SSF53187">
    <property type="entry name" value="Zn-dependent exopeptidases"/>
    <property type="match status" value="1"/>
</dbReference>
<dbReference type="Gene3D" id="3.40.630.10">
    <property type="entry name" value="Zn peptidases"/>
    <property type="match status" value="1"/>
</dbReference>
<sequence>MAEEFEPALMRAQAFDGEKLAEGIVDWVGMETPSDRPDLIDRILDRVERTFDGLPVEIQRLPARDGCGGQMVIDYRPAGCDGDAALLMGHVDTVWSAGTLAQRPVRREGDRLYGPGIFDMKAGSYLATETLRRIARQGIVPPRPVRVFLNGDEEIGSPVSRGTIERLAGEAAFVLVPEPSYGAPGTVVTARKGWARFDLTAHGLSAHAGGNRDDGRSAIREIAHQILDIEAMNDSERTATFNVGTVHGGTRANVVPDKAGIEVDMRVDDMATAERLVAAMLARRAVDRDIRLEVDGGLNRPPFVRSPAVVRLYSAARALAAHLGLPIGETSRGGVSDGNFAAANGRPVLDGLGCGGGGAHAIDEHILVSTIAPRAALLHAMLTSRHFQSLATD</sequence>
<dbReference type="InterPro" id="IPR002933">
    <property type="entry name" value="Peptidase_M20"/>
</dbReference>
<dbReference type="PIRSF" id="PIRSF037238">
    <property type="entry name" value="Carboxypeptidase_G2"/>
    <property type="match status" value="1"/>
</dbReference>
<dbReference type="EMBL" id="WPHG01000001">
    <property type="protein sequence ID" value="MVA95797.1"/>
    <property type="molecule type" value="Genomic_DNA"/>
</dbReference>
<reference evidence="5 6" key="1">
    <citation type="submission" date="2019-12" db="EMBL/GenBank/DDBJ databases">
        <title>Nitratireductor arenosus sp. nov., Isolated from sea sand, Jeju island, South Korea.</title>
        <authorList>
            <person name="Kim W."/>
        </authorList>
    </citation>
    <scope>NUCLEOTIDE SEQUENCE [LARGE SCALE GENOMIC DNA]</scope>
    <source>
        <strain evidence="5 6">CAU 1489</strain>
    </source>
</reference>
<comment type="caution">
    <text evidence="5">The sequence shown here is derived from an EMBL/GenBank/DDBJ whole genome shotgun (WGS) entry which is preliminary data.</text>
</comment>
<dbReference type="Proteomes" id="UP000463224">
    <property type="component" value="Unassembled WGS sequence"/>
</dbReference>
<keyword evidence="6" id="KW-1185">Reference proteome</keyword>
<dbReference type="RefSeq" id="WP_156710678.1">
    <property type="nucleotide sequence ID" value="NZ_WPHG01000001.1"/>
</dbReference>
<dbReference type="GO" id="GO:0016787">
    <property type="term" value="F:hydrolase activity"/>
    <property type="evidence" value="ECO:0007669"/>
    <property type="project" value="UniProtKB-KW"/>
</dbReference>
<keyword evidence="2 5" id="KW-0378">Hydrolase</keyword>
<organism evidence="5 6">
    <name type="scientific">Nitratireductor arenosus</name>
    <dbReference type="NCBI Taxonomy" id="2682096"/>
    <lineage>
        <taxon>Bacteria</taxon>
        <taxon>Pseudomonadati</taxon>
        <taxon>Pseudomonadota</taxon>
        <taxon>Alphaproteobacteria</taxon>
        <taxon>Hyphomicrobiales</taxon>
        <taxon>Phyllobacteriaceae</taxon>
        <taxon>Nitratireductor</taxon>
    </lineage>
</organism>
<protein>
    <submittedName>
        <fullName evidence="5">M20/M25/M40 family metallo-hydrolase</fullName>
    </submittedName>
</protein>
<dbReference type="PANTHER" id="PTHR43808">
    <property type="entry name" value="ACETYLORNITHINE DEACETYLASE"/>
    <property type="match status" value="1"/>
</dbReference>
<evidence type="ECO:0000313" key="6">
    <source>
        <dbReference type="Proteomes" id="UP000463224"/>
    </source>
</evidence>
<gene>
    <name evidence="5" type="ORF">GN330_00835</name>
</gene>
<keyword evidence="1" id="KW-0479">Metal-binding</keyword>
<evidence type="ECO:0000256" key="1">
    <source>
        <dbReference type="ARBA" id="ARBA00022723"/>
    </source>
</evidence>
<feature type="domain" description="Peptidase M20 dimerisation" evidence="4">
    <location>
        <begin position="189"/>
        <end position="281"/>
    </location>
</feature>
<feature type="active site" evidence="3">
    <location>
        <position position="92"/>
    </location>
</feature>
<dbReference type="Pfam" id="PF07687">
    <property type="entry name" value="M20_dimer"/>
    <property type="match status" value="1"/>
</dbReference>
<dbReference type="CDD" id="cd03885">
    <property type="entry name" value="M20_CPDG2"/>
    <property type="match status" value="1"/>
</dbReference>
<dbReference type="SUPFAM" id="SSF55031">
    <property type="entry name" value="Bacterial exopeptidase dimerisation domain"/>
    <property type="match status" value="1"/>
</dbReference>
<dbReference type="InterPro" id="IPR036264">
    <property type="entry name" value="Bact_exopeptidase_dim_dom"/>
</dbReference>
<evidence type="ECO:0000256" key="2">
    <source>
        <dbReference type="ARBA" id="ARBA00022801"/>
    </source>
</evidence>
<dbReference type="InterPro" id="IPR011650">
    <property type="entry name" value="Peptidase_M20_dimer"/>
</dbReference>
<dbReference type="Gene3D" id="3.30.70.360">
    <property type="match status" value="1"/>
</dbReference>
<dbReference type="PANTHER" id="PTHR43808:SF9">
    <property type="entry name" value="BLL0789 PROTEIN"/>
    <property type="match status" value="1"/>
</dbReference>
<accession>A0A844QA69</accession>
<evidence type="ECO:0000313" key="5">
    <source>
        <dbReference type="EMBL" id="MVA95797.1"/>
    </source>
</evidence>
<dbReference type="AlphaFoldDB" id="A0A844QA69"/>
<evidence type="ECO:0000256" key="3">
    <source>
        <dbReference type="PIRSR" id="PIRSR037238-1"/>
    </source>
</evidence>
<proteinExistence type="predicted"/>
<feature type="active site" description="Proton acceptor" evidence="3">
    <location>
        <position position="153"/>
    </location>
</feature>
<name>A0A844QA69_9HYPH</name>
<dbReference type="Pfam" id="PF01546">
    <property type="entry name" value="Peptidase_M20"/>
    <property type="match status" value="1"/>
</dbReference>
<evidence type="ECO:0000259" key="4">
    <source>
        <dbReference type="Pfam" id="PF07687"/>
    </source>
</evidence>
<dbReference type="InterPro" id="IPR050072">
    <property type="entry name" value="Peptidase_M20A"/>
</dbReference>
<dbReference type="InterPro" id="IPR017150">
    <property type="entry name" value="Pept_M20_glutamate_carboxypep"/>
</dbReference>